<dbReference type="GO" id="GO:0016740">
    <property type="term" value="F:transferase activity"/>
    <property type="evidence" value="ECO:0007669"/>
    <property type="project" value="UniProtKB-KW"/>
</dbReference>
<dbReference type="Gene3D" id="3.40.50.2000">
    <property type="entry name" value="Glycogen Phosphorylase B"/>
    <property type="match status" value="1"/>
</dbReference>
<protein>
    <recommendedName>
        <fullName evidence="4 9">3-deoxy-D-manno-octulosonic acid transferase</fullName>
        <shortName evidence="9">Kdo transferase</shortName>
        <ecNumber evidence="3 9">2.4.99.12</ecNumber>
    </recommendedName>
    <alternativeName>
        <fullName evidence="7 9">Lipid IV(A) 3-deoxy-D-manno-octulosonic acid transferase</fullName>
    </alternativeName>
</protein>
<feature type="domain" description="Glycosyl transferase family 1" evidence="10">
    <location>
        <begin position="178"/>
        <end position="335"/>
    </location>
</feature>
<dbReference type="EC" id="2.4.99.12" evidence="3 9"/>
<dbReference type="InterPro" id="IPR039901">
    <property type="entry name" value="Kdotransferase"/>
</dbReference>
<evidence type="ECO:0000313" key="12">
    <source>
        <dbReference type="EMBL" id="MBE0367084.1"/>
    </source>
</evidence>
<keyword evidence="13" id="KW-1185">Reference proteome</keyword>
<dbReference type="InterPro" id="IPR038107">
    <property type="entry name" value="Glycos_transf_N_sf"/>
</dbReference>
<evidence type="ECO:0000256" key="5">
    <source>
        <dbReference type="ARBA" id="ARBA00022519"/>
    </source>
</evidence>
<evidence type="ECO:0000259" key="10">
    <source>
        <dbReference type="Pfam" id="PF00534"/>
    </source>
</evidence>
<dbReference type="InterPro" id="IPR001296">
    <property type="entry name" value="Glyco_trans_1"/>
</dbReference>
<dbReference type="EMBL" id="AQGV01000012">
    <property type="protein sequence ID" value="MBE0367084.1"/>
    <property type="molecule type" value="Genomic_DNA"/>
</dbReference>
<comment type="pathway">
    <text evidence="2 9">Bacterial outer membrane biogenesis; LPS core biosynthesis.</text>
</comment>
<dbReference type="SUPFAM" id="SSF53756">
    <property type="entry name" value="UDP-Glycosyltransferase/glycogen phosphorylase"/>
    <property type="match status" value="1"/>
</dbReference>
<keyword evidence="5" id="KW-0997">Cell inner membrane</keyword>
<evidence type="ECO:0000256" key="1">
    <source>
        <dbReference type="ARBA" id="ARBA00004196"/>
    </source>
</evidence>
<evidence type="ECO:0000256" key="3">
    <source>
        <dbReference type="ARBA" id="ARBA00012621"/>
    </source>
</evidence>
<evidence type="ECO:0000256" key="7">
    <source>
        <dbReference type="ARBA" id="ARBA00031445"/>
    </source>
</evidence>
<keyword evidence="6 9" id="KW-0808">Transferase</keyword>
<sequence>MLAATPLIKAYIKRHPNDYIVITCNTPTGRQQATDSLGQHANICYLPFDFWHCSKRFIKTLQPKLLIILETELWLNLLAQANKQACPTVIINARLSEKSLKGYQRVSPLAKRLMKSIDHLACHNEEDAKRFITLGLARQKVTVTGSIKFDIQIDFDVQLNANALKAQLADRPVWVAGSTHPKEHEKVLFAHQQLLKKNPNALLIIAPRHPEQFQFVADILNQQAFSFTKRSEALEPTKQVLLADTLGELKMLYGCADIAYIGGSLIERGGHNPLEAAAFAVGVLTGPSTYNFSHIYPDLLSNKGALQIDHEQQLSEVLIKLFDDFDTRTLLGQNAHACLQKNQGAIPKSLDLLTSLRTSEELT</sequence>
<reference evidence="12 13" key="1">
    <citation type="submission" date="2015-03" db="EMBL/GenBank/DDBJ databases">
        <title>Genome sequence of Pseudoalteromonas aurantia.</title>
        <authorList>
            <person name="Xie B.-B."/>
            <person name="Rong J.-C."/>
            <person name="Qin Q.-L."/>
            <person name="Zhang Y.-Z."/>
        </authorList>
    </citation>
    <scope>NUCLEOTIDE SEQUENCE [LARGE SCALE GENOMIC DNA]</scope>
    <source>
        <strain evidence="12 13">208</strain>
    </source>
</reference>
<gene>
    <name evidence="12" type="primary">kdtA</name>
    <name evidence="12" type="ORF">PAUR_a0389</name>
</gene>
<comment type="subcellular location">
    <subcellularLocation>
        <location evidence="1">Cell envelope</location>
    </subcellularLocation>
    <subcellularLocation>
        <location evidence="9">Cell membrane</location>
    </subcellularLocation>
</comment>
<keyword evidence="5" id="KW-0472">Membrane</keyword>
<evidence type="ECO:0000256" key="9">
    <source>
        <dbReference type="RuleBase" id="RU365103"/>
    </source>
</evidence>
<proteinExistence type="inferred from homology"/>
<comment type="catalytic activity">
    <reaction evidence="8 9">
        <text>lipid IVA (E. coli) + CMP-3-deoxy-beta-D-manno-octulosonate = alpha-Kdo-(2-&gt;6)-lipid IVA (E. coli) + CMP + H(+)</text>
        <dbReference type="Rhea" id="RHEA:28066"/>
        <dbReference type="ChEBI" id="CHEBI:15378"/>
        <dbReference type="ChEBI" id="CHEBI:58603"/>
        <dbReference type="ChEBI" id="CHEBI:60364"/>
        <dbReference type="ChEBI" id="CHEBI:60377"/>
        <dbReference type="ChEBI" id="CHEBI:85987"/>
        <dbReference type="EC" id="2.4.99.12"/>
    </reaction>
</comment>
<evidence type="ECO:0000256" key="6">
    <source>
        <dbReference type="ARBA" id="ARBA00022679"/>
    </source>
</evidence>
<dbReference type="Pfam" id="PF04413">
    <property type="entry name" value="Glycos_transf_N"/>
    <property type="match status" value="1"/>
</dbReference>
<dbReference type="Pfam" id="PF00534">
    <property type="entry name" value="Glycos_transf_1"/>
    <property type="match status" value="1"/>
</dbReference>
<evidence type="ECO:0000259" key="11">
    <source>
        <dbReference type="Pfam" id="PF04413"/>
    </source>
</evidence>
<evidence type="ECO:0000256" key="2">
    <source>
        <dbReference type="ARBA" id="ARBA00004713"/>
    </source>
</evidence>
<feature type="domain" description="3-deoxy-D-manno-octulosonic-acid transferase N-terminal" evidence="11">
    <location>
        <begin position="2"/>
        <end position="151"/>
    </location>
</feature>
<dbReference type="PANTHER" id="PTHR42755">
    <property type="entry name" value="3-DEOXY-MANNO-OCTULOSONATE CYTIDYLYLTRANSFERASE"/>
    <property type="match status" value="1"/>
</dbReference>
<dbReference type="InterPro" id="IPR007507">
    <property type="entry name" value="Glycos_transf_N"/>
</dbReference>
<name>A0ABR9E9R1_9GAMM</name>
<keyword evidence="9" id="KW-0448">Lipopolysaccharide biosynthesis</keyword>
<organism evidence="12 13">
    <name type="scientific">Pseudoalteromonas aurantia 208</name>
    <dbReference type="NCBI Taxonomy" id="1314867"/>
    <lineage>
        <taxon>Bacteria</taxon>
        <taxon>Pseudomonadati</taxon>
        <taxon>Pseudomonadota</taxon>
        <taxon>Gammaproteobacteria</taxon>
        <taxon>Alteromonadales</taxon>
        <taxon>Pseudoalteromonadaceae</taxon>
        <taxon>Pseudoalteromonas</taxon>
    </lineage>
</organism>
<dbReference type="Proteomes" id="UP000615755">
    <property type="component" value="Unassembled WGS sequence"/>
</dbReference>
<evidence type="ECO:0000256" key="8">
    <source>
        <dbReference type="ARBA" id="ARBA00049183"/>
    </source>
</evidence>
<dbReference type="Gene3D" id="3.40.50.11720">
    <property type="entry name" value="3-Deoxy-D-manno-octulosonic-acid transferase, N-terminal domain"/>
    <property type="match status" value="1"/>
</dbReference>
<evidence type="ECO:0000256" key="4">
    <source>
        <dbReference type="ARBA" id="ARBA00019077"/>
    </source>
</evidence>
<comment type="similarity">
    <text evidence="9">Belongs to the glycosyltransferase group 1 family.</text>
</comment>
<comment type="function">
    <text evidence="9">Involved in lipopolysaccharide (LPS) biosynthesis. Catalyzes the transfer of 3-deoxy-D-manno-octulosonate (Kdo) residue(s) from CMP-Kdo to lipid IV(A), the tetraacyldisaccharide-1,4'-bisphosphate precursor of lipid A.</text>
</comment>
<accession>A0ABR9E9R1</accession>
<comment type="caution">
    <text evidence="12">The sequence shown here is derived from an EMBL/GenBank/DDBJ whole genome shotgun (WGS) entry which is preliminary data.</text>
</comment>
<dbReference type="PANTHER" id="PTHR42755:SF1">
    <property type="entry name" value="3-DEOXY-D-MANNO-OCTULOSONIC ACID TRANSFERASE, MITOCHONDRIAL-RELATED"/>
    <property type="match status" value="1"/>
</dbReference>
<keyword evidence="9" id="KW-1003">Cell membrane</keyword>
<evidence type="ECO:0000313" key="13">
    <source>
        <dbReference type="Proteomes" id="UP000615755"/>
    </source>
</evidence>